<proteinExistence type="predicted"/>
<dbReference type="Proteomes" id="UP001501005">
    <property type="component" value="Unassembled WGS sequence"/>
</dbReference>
<organism evidence="2 3">
    <name type="scientific">Streptomyces thermoalcalitolerans</name>
    <dbReference type="NCBI Taxonomy" id="65605"/>
    <lineage>
        <taxon>Bacteria</taxon>
        <taxon>Bacillati</taxon>
        <taxon>Actinomycetota</taxon>
        <taxon>Actinomycetes</taxon>
        <taxon>Kitasatosporales</taxon>
        <taxon>Streptomycetaceae</taxon>
        <taxon>Streptomyces</taxon>
    </lineage>
</organism>
<evidence type="ECO:0000313" key="2">
    <source>
        <dbReference type="EMBL" id="GAA0909980.1"/>
    </source>
</evidence>
<protein>
    <submittedName>
        <fullName evidence="2">Uncharacterized protein</fullName>
    </submittedName>
</protein>
<comment type="caution">
    <text evidence="2">The sequence shown here is derived from an EMBL/GenBank/DDBJ whole genome shotgun (WGS) entry which is preliminary data.</text>
</comment>
<sequence length="94" mass="9737">MRSSPWCREGGREGTEEEPDAPLCDLERGTPGLCGLEEGRTGPGVGTVRVVRTRQGPELPAPAPVLRSFALVLCAGPLRFGRSGGAQAAVAPPT</sequence>
<feature type="region of interest" description="Disordered" evidence="1">
    <location>
        <begin position="1"/>
        <end position="40"/>
    </location>
</feature>
<evidence type="ECO:0000256" key="1">
    <source>
        <dbReference type="SAM" id="MobiDB-lite"/>
    </source>
</evidence>
<name>A0ABP3YXM9_9ACTN</name>
<dbReference type="EMBL" id="BAAAHG010000011">
    <property type="protein sequence ID" value="GAA0909980.1"/>
    <property type="molecule type" value="Genomic_DNA"/>
</dbReference>
<accession>A0ABP3YXM9</accession>
<evidence type="ECO:0000313" key="3">
    <source>
        <dbReference type="Proteomes" id="UP001501005"/>
    </source>
</evidence>
<gene>
    <name evidence="2" type="ORF">GCM10009549_19120</name>
</gene>
<keyword evidence="3" id="KW-1185">Reference proteome</keyword>
<reference evidence="3" key="1">
    <citation type="journal article" date="2019" name="Int. J. Syst. Evol. Microbiol.">
        <title>The Global Catalogue of Microorganisms (GCM) 10K type strain sequencing project: providing services to taxonomists for standard genome sequencing and annotation.</title>
        <authorList>
            <consortium name="The Broad Institute Genomics Platform"/>
            <consortium name="The Broad Institute Genome Sequencing Center for Infectious Disease"/>
            <person name="Wu L."/>
            <person name="Ma J."/>
        </authorList>
    </citation>
    <scope>NUCLEOTIDE SEQUENCE [LARGE SCALE GENOMIC DNA]</scope>
    <source>
        <strain evidence="3">JCM 10673</strain>
    </source>
</reference>